<protein>
    <submittedName>
        <fullName evidence="1">Uncharacterized protein</fullName>
    </submittedName>
</protein>
<evidence type="ECO:0000313" key="1">
    <source>
        <dbReference type="EMBL" id="GIE07841.1"/>
    </source>
</evidence>
<organism evidence="1 2">
    <name type="scientific">Paractinoplanes durhamensis</name>
    <dbReference type="NCBI Taxonomy" id="113563"/>
    <lineage>
        <taxon>Bacteria</taxon>
        <taxon>Bacillati</taxon>
        <taxon>Actinomycetota</taxon>
        <taxon>Actinomycetes</taxon>
        <taxon>Micromonosporales</taxon>
        <taxon>Micromonosporaceae</taxon>
        <taxon>Paractinoplanes</taxon>
    </lineage>
</organism>
<proteinExistence type="predicted"/>
<accession>A0ABQ3ZDD4</accession>
<dbReference type="Proteomes" id="UP000637628">
    <property type="component" value="Unassembled WGS sequence"/>
</dbReference>
<gene>
    <name evidence="1" type="ORF">Adu01nite_91910</name>
</gene>
<reference evidence="1 2" key="1">
    <citation type="submission" date="2021-01" db="EMBL/GenBank/DDBJ databases">
        <title>Whole genome shotgun sequence of Actinoplanes durhamensis NBRC 14914.</title>
        <authorList>
            <person name="Komaki H."/>
            <person name="Tamura T."/>
        </authorList>
    </citation>
    <scope>NUCLEOTIDE SEQUENCE [LARGE SCALE GENOMIC DNA]</scope>
    <source>
        <strain evidence="1 2">NBRC 14914</strain>
    </source>
</reference>
<keyword evidence="2" id="KW-1185">Reference proteome</keyword>
<dbReference type="EMBL" id="BOML01000090">
    <property type="protein sequence ID" value="GIE07841.1"/>
    <property type="molecule type" value="Genomic_DNA"/>
</dbReference>
<evidence type="ECO:0000313" key="2">
    <source>
        <dbReference type="Proteomes" id="UP000637628"/>
    </source>
</evidence>
<comment type="caution">
    <text evidence="1">The sequence shown here is derived from an EMBL/GenBank/DDBJ whole genome shotgun (WGS) entry which is preliminary data.</text>
</comment>
<sequence>MRRPFAKASTRYSGFPATAGLVGTERVTPWKLLSQSEKYKFAESSVVTIDTAGGERKHSGNN</sequence>
<name>A0ABQ3ZDD4_9ACTN</name>